<protein>
    <submittedName>
        <fullName evidence="1">Uncharacterized protein</fullName>
    </submittedName>
</protein>
<sequence length="262" mass="29429">MKHYAPPSHRVFFEVSNDTGAKARRWIDAVAVGIWPSTGHEIIGIEIKVSRGDWKRELAMPEKAQSLMRFCTRWYLACPEGLVKPDELPATWGMLIYRDDGTIKNKVQAKRLDPEPLTPGFMMAVLRNASAVDMELVSRLVADQVKEKRASFEREVERAVERRIQDVSSNQKRALEIAEKLKAITGEDLLRWGFDDQALAAAYLFMKASRVHSVQGFGPSDLPGVIDALGRAQETLTKIFNQPLFQELRAAVERAPKAGRAA</sequence>
<dbReference type="Proteomes" id="UP000035489">
    <property type="component" value="Unassembled WGS sequence"/>
</dbReference>
<gene>
    <name evidence="1" type="ORF">AA309_20085</name>
</gene>
<name>A0A0H1R8A8_9HYPH</name>
<comment type="caution">
    <text evidence="1">The sequence shown here is derived from an EMBL/GenBank/DDBJ whole genome shotgun (WGS) entry which is preliminary data.</text>
</comment>
<dbReference type="STRING" id="1225564.AA309_20085"/>
<dbReference type="AlphaFoldDB" id="A0A0H1R8A8"/>
<reference evidence="1 2" key="1">
    <citation type="submission" date="2015-05" db="EMBL/GenBank/DDBJ databases">
        <title>Draft genome sequence of Microvirga vignae strain BR3299, a novel nitrogen fixing bacteria isolated from Brazil semi-aired region.</title>
        <authorList>
            <person name="Zilli J.E."/>
            <person name="Passos S.R."/>
            <person name="Leite J."/>
            <person name="Baldani J.I."/>
            <person name="Xavier G.R."/>
            <person name="Rumjaneck N.G."/>
            <person name="Simoes-Araujo J.L."/>
        </authorList>
    </citation>
    <scope>NUCLEOTIDE SEQUENCE [LARGE SCALE GENOMIC DNA]</scope>
    <source>
        <strain evidence="1 2">BR3299</strain>
    </source>
</reference>
<keyword evidence="2" id="KW-1185">Reference proteome</keyword>
<accession>A0A0H1R8A8</accession>
<evidence type="ECO:0000313" key="1">
    <source>
        <dbReference type="EMBL" id="KLK91403.1"/>
    </source>
</evidence>
<proteinExistence type="predicted"/>
<evidence type="ECO:0000313" key="2">
    <source>
        <dbReference type="Proteomes" id="UP000035489"/>
    </source>
</evidence>
<dbReference type="PATRIC" id="fig|1225564.3.peg.5328"/>
<dbReference type="EMBL" id="LCYG01000055">
    <property type="protein sequence ID" value="KLK91403.1"/>
    <property type="molecule type" value="Genomic_DNA"/>
</dbReference>
<organism evidence="1 2">
    <name type="scientific">Microvirga vignae</name>
    <dbReference type="NCBI Taxonomy" id="1225564"/>
    <lineage>
        <taxon>Bacteria</taxon>
        <taxon>Pseudomonadati</taxon>
        <taxon>Pseudomonadota</taxon>
        <taxon>Alphaproteobacteria</taxon>
        <taxon>Hyphomicrobiales</taxon>
        <taxon>Methylobacteriaceae</taxon>
        <taxon>Microvirga</taxon>
    </lineage>
</organism>